<evidence type="ECO:0000313" key="1">
    <source>
        <dbReference type="EMBL" id="VFU55298.1"/>
    </source>
</evidence>
<gene>
    <name evidence="1" type="ORF">SVIM_LOCUS392577</name>
</gene>
<accession>A0A6N2MM31</accession>
<reference evidence="1" key="1">
    <citation type="submission" date="2019-03" db="EMBL/GenBank/DDBJ databases">
        <authorList>
            <person name="Mank J."/>
            <person name="Almeida P."/>
        </authorList>
    </citation>
    <scope>NUCLEOTIDE SEQUENCE</scope>
    <source>
        <strain evidence="1">78183</strain>
    </source>
</reference>
<dbReference type="EMBL" id="CAADRP010001885">
    <property type="protein sequence ID" value="VFU55298.1"/>
    <property type="molecule type" value="Genomic_DNA"/>
</dbReference>
<proteinExistence type="predicted"/>
<organism evidence="1">
    <name type="scientific">Salix viminalis</name>
    <name type="common">Common osier</name>
    <name type="synonym">Basket willow</name>
    <dbReference type="NCBI Taxonomy" id="40686"/>
    <lineage>
        <taxon>Eukaryota</taxon>
        <taxon>Viridiplantae</taxon>
        <taxon>Streptophyta</taxon>
        <taxon>Embryophyta</taxon>
        <taxon>Tracheophyta</taxon>
        <taxon>Spermatophyta</taxon>
        <taxon>Magnoliopsida</taxon>
        <taxon>eudicotyledons</taxon>
        <taxon>Gunneridae</taxon>
        <taxon>Pentapetalae</taxon>
        <taxon>rosids</taxon>
        <taxon>fabids</taxon>
        <taxon>Malpighiales</taxon>
        <taxon>Salicaceae</taxon>
        <taxon>Saliceae</taxon>
        <taxon>Salix</taxon>
    </lineage>
</organism>
<name>A0A6N2MM31_SALVM</name>
<protein>
    <submittedName>
        <fullName evidence="1">Uncharacterized protein</fullName>
    </submittedName>
</protein>
<sequence>MAEFIQFSRFHSKTGGGEKKGIDGIVEGIGIVGIVGWLGRGGKVALGAVGIVGRLGRGGKVALGTADTAGSGGKVGLGRGG</sequence>
<dbReference type="AlphaFoldDB" id="A0A6N2MM31"/>